<dbReference type="GO" id="GO:0016020">
    <property type="term" value="C:membrane"/>
    <property type="evidence" value="ECO:0007669"/>
    <property type="project" value="UniProtKB-SubCell"/>
</dbReference>
<dbReference type="Pfam" id="PF20684">
    <property type="entry name" value="Fung_rhodopsin"/>
    <property type="match status" value="1"/>
</dbReference>
<evidence type="ECO:0000313" key="10">
    <source>
        <dbReference type="Proteomes" id="UP000799757"/>
    </source>
</evidence>
<organism evidence="9 10">
    <name type="scientific">Melanomma pulvis-pyrius CBS 109.77</name>
    <dbReference type="NCBI Taxonomy" id="1314802"/>
    <lineage>
        <taxon>Eukaryota</taxon>
        <taxon>Fungi</taxon>
        <taxon>Dikarya</taxon>
        <taxon>Ascomycota</taxon>
        <taxon>Pezizomycotina</taxon>
        <taxon>Dothideomycetes</taxon>
        <taxon>Pleosporomycetidae</taxon>
        <taxon>Pleosporales</taxon>
        <taxon>Melanommataceae</taxon>
        <taxon>Melanomma</taxon>
    </lineage>
</organism>
<proteinExistence type="inferred from homology"/>
<feature type="compositionally biased region" description="Polar residues" evidence="6">
    <location>
        <begin position="312"/>
        <end position="324"/>
    </location>
</feature>
<evidence type="ECO:0000256" key="4">
    <source>
        <dbReference type="ARBA" id="ARBA00023136"/>
    </source>
</evidence>
<feature type="transmembrane region" description="Helical" evidence="7">
    <location>
        <begin position="118"/>
        <end position="142"/>
    </location>
</feature>
<feature type="transmembrane region" description="Helical" evidence="7">
    <location>
        <begin position="74"/>
        <end position="95"/>
    </location>
</feature>
<accession>A0A6A6XQH2</accession>
<reference evidence="9" key="1">
    <citation type="journal article" date="2020" name="Stud. Mycol.">
        <title>101 Dothideomycetes genomes: a test case for predicting lifestyles and emergence of pathogens.</title>
        <authorList>
            <person name="Haridas S."/>
            <person name="Albert R."/>
            <person name="Binder M."/>
            <person name="Bloem J."/>
            <person name="Labutti K."/>
            <person name="Salamov A."/>
            <person name="Andreopoulos B."/>
            <person name="Baker S."/>
            <person name="Barry K."/>
            <person name="Bills G."/>
            <person name="Bluhm B."/>
            <person name="Cannon C."/>
            <person name="Castanera R."/>
            <person name="Culley D."/>
            <person name="Daum C."/>
            <person name="Ezra D."/>
            <person name="Gonzalez J."/>
            <person name="Henrissat B."/>
            <person name="Kuo A."/>
            <person name="Liang C."/>
            <person name="Lipzen A."/>
            <person name="Lutzoni F."/>
            <person name="Magnuson J."/>
            <person name="Mondo S."/>
            <person name="Nolan M."/>
            <person name="Ohm R."/>
            <person name="Pangilinan J."/>
            <person name="Park H.-J."/>
            <person name="Ramirez L."/>
            <person name="Alfaro M."/>
            <person name="Sun H."/>
            <person name="Tritt A."/>
            <person name="Yoshinaga Y."/>
            <person name="Zwiers L.-H."/>
            <person name="Turgeon B."/>
            <person name="Goodwin S."/>
            <person name="Spatafora J."/>
            <person name="Crous P."/>
            <person name="Grigoriev I."/>
        </authorList>
    </citation>
    <scope>NUCLEOTIDE SEQUENCE</scope>
    <source>
        <strain evidence="9">CBS 109.77</strain>
    </source>
</reference>
<feature type="region of interest" description="Disordered" evidence="6">
    <location>
        <begin position="312"/>
        <end position="332"/>
    </location>
</feature>
<keyword evidence="2 7" id="KW-0812">Transmembrane</keyword>
<keyword evidence="4 7" id="KW-0472">Membrane</keyword>
<dbReference type="AlphaFoldDB" id="A0A6A6XQH2"/>
<dbReference type="InterPro" id="IPR052337">
    <property type="entry name" value="SAT4-like"/>
</dbReference>
<evidence type="ECO:0000313" key="9">
    <source>
        <dbReference type="EMBL" id="KAF2798816.1"/>
    </source>
</evidence>
<feature type="transmembrane region" description="Helical" evidence="7">
    <location>
        <begin position="240"/>
        <end position="256"/>
    </location>
</feature>
<evidence type="ECO:0000256" key="6">
    <source>
        <dbReference type="SAM" id="MobiDB-lite"/>
    </source>
</evidence>
<feature type="transmembrane region" description="Helical" evidence="7">
    <location>
        <begin position="154"/>
        <end position="179"/>
    </location>
</feature>
<evidence type="ECO:0000256" key="1">
    <source>
        <dbReference type="ARBA" id="ARBA00004141"/>
    </source>
</evidence>
<gene>
    <name evidence="9" type="ORF">K505DRAFT_357199</name>
</gene>
<evidence type="ECO:0000256" key="5">
    <source>
        <dbReference type="ARBA" id="ARBA00038359"/>
    </source>
</evidence>
<feature type="domain" description="Rhodopsin" evidence="8">
    <location>
        <begin position="58"/>
        <end position="299"/>
    </location>
</feature>
<evidence type="ECO:0000256" key="3">
    <source>
        <dbReference type="ARBA" id="ARBA00022989"/>
    </source>
</evidence>
<comment type="subcellular location">
    <subcellularLocation>
        <location evidence="1">Membrane</location>
        <topology evidence="1">Multi-pass membrane protein</topology>
    </subcellularLocation>
</comment>
<evidence type="ECO:0000256" key="2">
    <source>
        <dbReference type="ARBA" id="ARBA00022692"/>
    </source>
</evidence>
<feature type="transmembrane region" description="Helical" evidence="7">
    <location>
        <begin position="41"/>
        <end position="62"/>
    </location>
</feature>
<comment type="similarity">
    <text evidence="5">Belongs to the SAT4 family.</text>
</comment>
<protein>
    <recommendedName>
        <fullName evidence="8">Rhodopsin domain-containing protein</fullName>
    </recommendedName>
</protein>
<evidence type="ECO:0000259" key="8">
    <source>
        <dbReference type="Pfam" id="PF20684"/>
    </source>
</evidence>
<name>A0A6A6XQH2_9PLEO</name>
<keyword evidence="3 7" id="KW-1133">Transmembrane helix</keyword>
<dbReference type="PANTHER" id="PTHR33048">
    <property type="entry name" value="PTH11-LIKE INTEGRAL MEMBRANE PROTEIN (AFU_ORTHOLOGUE AFUA_5G11245)"/>
    <property type="match status" value="1"/>
</dbReference>
<dbReference type="EMBL" id="MU001776">
    <property type="protein sequence ID" value="KAF2798816.1"/>
    <property type="molecule type" value="Genomic_DNA"/>
</dbReference>
<dbReference type="PANTHER" id="PTHR33048:SF160">
    <property type="entry name" value="SAT4 FAMILY MEMBRANE PROTEIN"/>
    <property type="match status" value="1"/>
</dbReference>
<dbReference type="OrthoDB" id="4682787at2759"/>
<feature type="transmembrane region" description="Helical" evidence="7">
    <location>
        <begin position="276"/>
        <end position="295"/>
    </location>
</feature>
<dbReference type="Proteomes" id="UP000799757">
    <property type="component" value="Unassembled WGS sequence"/>
</dbReference>
<evidence type="ECO:0000256" key="7">
    <source>
        <dbReference type="SAM" id="Phobius"/>
    </source>
</evidence>
<sequence length="391" mass="44866">MSLLDGKTPVEIQAFFEGPALKPPPGVKPNFANPEDLSDKFIIMCTVCAIITGLFVGMRFYTRYMLAKKIILEDVILLSGWILFVTGFNTVIYQAHKVNLGAHQYDIRVKDFVHYLRLFHHGTLLFCITMLLLRIAIIMQVLRHFVPPGSRSFTFWAAHILIVANTVFWLALTMMEIFSCRPRKRIWEFYQAGTCIDRHSYLVASGAMNLGTELLIMFLPQRIIWSLALSTKRKLELTPLFLVGTFTCICSAIRLWQTIVQWPTHDLTYYMADAVMLWTVPEVASSVLVPCLPSLPQFIRIIRNQPISSRPHSTMLQMQDSPNWSHRRQKQNPSEVITDMEYHELVMRTETTVASVEREDTGPWVQTPAVMYVRGGKGPTKKFSAPSYYPR</sequence>
<dbReference type="InterPro" id="IPR049326">
    <property type="entry name" value="Rhodopsin_dom_fungi"/>
</dbReference>
<keyword evidence="10" id="KW-1185">Reference proteome</keyword>